<dbReference type="Gene3D" id="3.40.50.720">
    <property type="entry name" value="NAD(P)-binding Rossmann-like Domain"/>
    <property type="match status" value="1"/>
</dbReference>
<evidence type="ECO:0000259" key="1">
    <source>
        <dbReference type="Pfam" id="PF13460"/>
    </source>
</evidence>
<organism evidence="2 3">
    <name type="scientific">Rhodotorula graminis (strain WP1)</name>
    <dbReference type="NCBI Taxonomy" id="578459"/>
    <lineage>
        <taxon>Eukaryota</taxon>
        <taxon>Fungi</taxon>
        <taxon>Dikarya</taxon>
        <taxon>Basidiomycota</taxon>
        <taxon>Pucciniomycotina</taxon>
        <taxon>Microbotryomycetes</taxon>
        <taxon>Sporidiobolales</taxon>
        <taxon>Sporidiobolaceae</taxon>
        <taxon>Rhodotorula</taxon>
    </lineage>
</organism>
<dbReference type="RefSeq" id="XP_018272232.1">
    <property type="nucleotide sequence ID" value="XM_018418884.1"/>
</dbReference>
<dbReference type="GeneID" id="28979331"/>
<dbReference type="OMA" id="KQARGMT"/>
<dbReference type="OrthoDB" id="10254604at2759"/>
<feature type="domain" description="NAD(P)-binding" evidence="1">
    <location>
        <begin position="10"/>
        <end position="208"/>
    </location>
</feature>
<accession>A0A194S629</accession>
<keyword evidence="3" id="KW-1185">Reference proteome</keyword>
<dbReference type="Pfam" id="PF13460">
    <property type="entry name" value="NAD_binding_10"/>
    <property type="match status" value="1"/>
</dbReference>
<dbReference type="PANTHER" id="PTHR15020">
    <property type="entry name" value="FLAVIN REDUCTASE-RELATED"/>
    <property type="match status" value="1"/>
</dbReference>
<evidence type="ECO:0000313" key="2">
    <source>
        <dbReference type="EMBL" id="KPV76183.1"/>
    </source>
</evidence>
<dbReference type="PANTHER" id="PTHR15020:SF50">
    <property type="entry name" value="UPF0659 PROTEIN YMR090W"/>
    <property type="match status" value="1"/>
</dbReference>
<dbReference type="EMBL" id="KQ474076">
    <property type="protein sequence ID" value="KPV76183.1"/>
    <property type="molecule type" value="Genomic_DNA"/>
</dbReference>
<dbReference type="InterPro" id="IPR016040">
    <property type="entry name" value="NAD(P)-bd_dom"/>
</dbReference>
<dbReference type="Proteomes" id="UP000053890">
    <property type="component" value="Unassembled WGS sequence"/>
</dbReference>
<dbReference type="AlphaFoldDB" id="A0A194S629"/>
<evidence type="ECO:0000313" key="3">
    <source>
        <dbReference type="Proteomes" id="UP000053890"/>
    </source>
</evidence>
<dbReference type="InterPro" id="IPR036291">
    <property type="entry name" value="NAD(P)-bd_dom_sf"/>
</dbReference>
<proteinExistence type="predicted"/>
<sequence length="250" mass="26618">MSLPRLVIVGGSGRVAVKFTHTASSHFAIDSLVRNKDHFDAISKAGATPKLLSLEDASVEELARDFNGADAVLFAAGAGGKGGKERTVKVDQDGAIKVFDALESLSGPKPYLVLVGALDTRDLSKPAPAHYTEEDKEASKKAHDAIGAYYDAKLVADQNLSKRTSFPWTVLRPGHLLDDSAKGRVELGVTHMGGVTRDDVASTLLALFRLSPEQREQVRGRALDLVQGSDRDMPVDEAVKQALGSGESSL</sequence>
<reference evidence="2 3" key="1">
    <citation type="journal article" date="2015" name="Front. Microbiol.">
        <title>Genome sequence of the plant growth promoting endophytic yeast Rhodotorula graminis WP1.</title>
        <authorList>
            <person name="Firrincieli A."/>
            <person name="Otillar R."/>
            <person name="Salamov A."/>
            <person name="Schmutz J."/>
            <person name="Khan Z."/>
            <person name="Redman R.S."/>
            <person name="Fleck N.D."/>
            <person name="Lindquist E."/>
            <person name="Grigoriev I.V."/>
            <person name="Doty S.L."/>
        </authorList>
    </citation>
    <scope>NUCLEOTIDE SEQUENCE [LARGE SCALE GENOMIC DNA]</scope>
    <source>
        <strain evidence="2 3">WP1</strain>
    </source>
</reference>
<protein>
    <recommendedName>
        <fullName evidence="1">NAD(P)-binding domain-containing protein</fullName>
    </recommendedName>
</protein>
<dbReference type="SUPFAM" id="SSF51735">
    <property type="entry name" value="NAD(P)-binding Rossmann-fold domains"/>
    <property type="match status" value="1"/>
</dbReference>
<name>A0A194S629_RHOGW</name>
<dbReference type="STRING" id="578459.A0A194S629"/>
<gene>
    <name evidence="2" type="ORF">RHOBADRAFT_66168</name>
</gene>